<accession>A0AAD1SE48</accession>
<evidence type="ECO:0000313" key="2">
    <source>
        <dbReference type="EMBL" id="CAH2296380.1"/>
    </source>
</evidence>
<organism evidence="2 3">
    <name type="scientific">Pelobates cultripes</name>
    <name type="common">Western spadefoot toad</name>
    <dbReference type="NCBI Taxonomy" id="61616"/>
    <lineage>
        <taxon>Eukaryota</taxon>
        <taxon>Metazoa</taxon>
        <taxon>Chordata</taxon>
        <taxon>Craniata</taxon>
        <taxon>Vertebrata</taxon>
        <taxon>Euteleostomi</taxon>
        <taxon>Amphibia</taxon>
        <taxon>Batrachia</taxon>
        <taxon>Anura</taxon>
        <taxon>Pelobatoidea</taxon>
        <taxon>Pelobatidae</taxon>
        <taxon>Pelobates</taxon>
    </lineage>
</organism>
<sequence length="63" mass="7115">MEQYTELVHDIQSTPKRSPLTDYNMVWKSLKSQAGALKETRDIGTLLQRPQGPKMASGPERIS</sequence>
<reference evidence="2" key="1">
    <citation type="submission" date="2022-03" db="EMBL/GenBank/DDBJ databases">
        <authorList>
            <person name="Alioto T."/>
            <person name="Alioto T."/>
            <person name="Gomez Garrido J."/>
        </authorList>
    </citation>
    <scope>NUCLEOTIDE SEQUENCE</scope>
</reference>
<dbReference type="Proteomes" id="UP001295444">
    <property type="component" value="Chromosome 05"/>
</dbReference>
<proteinExistence type="predicted"/>
<name>A0AAD1SE48_PELCU</name>
<dbReference type="AlphaFoldDB" id="A0AAD1SE48"/>
<protein>
    <submittedName>
        <fullName evidence="2">Uncharacterized protein</fullName>
    </submittedName>
</protein>
<gene>
    <name evidence="2" type="ORF">PECUL_23A056012</name>
</gene>
<feature type="region of interest" description="Disordered" evidence="1">
    <location>
        <begin position="41"/>
        <end position="63"/>
    </location>
</feature>
<evidence type="ECO:0000313" key="3">
    <source>
        <dbReference type="Proteomes" id="UP001295444"/>
    </source>
</evidence>
<keyword evidence="3" id="KW-1185">Reference proteome</keyword>
<evidence type="ECO:0000256" key="1">
    <source>
        <dbReference type="SAM" id="MobiDB-lite"/>
    </source>
</evidence>
<feature type="non-terminal residue" evidence="2">
    <location>
        <position position="63"/>
    </location>
</feature>
<dbReference type="EMBL" id="OW240916">
    <property type="protein sequence ID" value="CAH2296380.1"/>
    <property type="molecule type" value="Genomic_DNA"/>
</dbReference>